<sequence length="297" mass="32995">MSRFSRHLPPLDTLIAFEAVVRTGSFTRAANELYLTQSAVSKQIKLLEEHLGAPLFERRARGITLTAAGSGFNAIVEPLLDSLLANVLRLRNGHGSRNVSVICTHAVAQYWLFPRLLQFNAQHPELTVNIHASNEMGESTLADYDFGVLYGHGRWSSLQADKLFDECIYPIVSTQRTLAPADSLSALQALPLIQLDASAWNCLDWPDWFAHLGVRYKAPADAVTFNQITLVFDAVMQGMGVGLGWEFMARERIASGQIRPVSEFVVRTGQADYLVHDKQRVCSPAAQVFKDWLLALN</sequence>
<dbReference type="PANTHER" id="PTHR30537">
    <property type="entry name" value="HTH-TYPE TRANSCRIPTIONAL REGULATOR"/>
    <property type="match status" value="1"/>
</dbReference>
<dbReference type="InterPro" id="IPR036390">
    <property type="entry name" value="WH_DNA-bd_sf"/>
</dbReference>
<dbReference type="PANTHER" id="PTHR30537:SF79">
    <property type="entry name" value="TRANSCRIPTIONAL REGULATOR-RELATED"/>
    <property type="match status" value="1"/>
</dbReference>
<accession>A0A6B3NZC8</accession>
<dbReference type="InterPro" id="IPR005119">
    <property type="entry name" value="LysR_subst-bd"/>
</dbReference>
<dbReference type="SUPFAM" id="SSF46785">
    <property type="entry name" value="Winged helix' DNA-binding domain"/>
    <property type="match status" value="1"/>
</dbReference>
<feature type="domain" description="HTH lysR-type" evidence="5">
    <location>
        <begin position="9"/>
        <end position="66"/>
    </location>
</feature>
<dbReference type="Proteomes" id="UP000482634">
    <property type="component" value="Unassembled WGS sequence"/>
</dbReference>
<keyword evidence="2" id="KW-0805">Transcription regulation</keyword>
<evidence type="ECO:0000313" key="6">
    <source>
        <dbReference type="EMBL" id="NER60982.1"/>
    </source>
</evidence>
<evidence type="ECO:0000256" key="2">
    <source>
        <dbReference type="ARBA" id="ARBA00023015"/>
    </source>
</evidence>
<evidence type="ECO:0000256" key="1">
    <source>
        <dbReference type="ARBA" id="ARBA00009437"/>
    </source>
</evidence>
<dbReference type="GO" id="GO:0006351">
    <property type="term" value="P:DNA-templated transcription"/>
    <property type="evidence" value="ECO:0007669"/>
    <property type="project" value="TreeGrafter"/>
</dbReference>
<dbReference type="AlphaFoldDB" id="A0A6B3NZC8"/>
<comment type="caution">
    <text evidence="7">The sequence shown here is derived from an EMBL/GenBank/DDBJ whole genome shotgun (WGS) entry which is preliminary data.</text>
</comment>
<dbReference type="SUPFAM" id="SSF53850">
    <property type="entry name" value="Periplasmic binding protein-like II"/>
    <property type="match status" value="1"/>
</dbReference>
<gene>
    <name evidence="6" type="ORF">G3435_15420</name>
    <name evidence="7" type="ORF">G3436_15330</name>
</gene>
<accession>A0A6M0CU84</accession>
<keyword evidence="9" id="KW-1185">Reference proteome</keyword>
<dbReference type="Pfam" id="PF03466">
    <property type="entry name" value="LysR_substrate"/>
    <property type="match status" value="1"/>
</dbReference>
<protein>
    <submittedName>
        <fullName evidence="7">LysR family transcriptional regulator</fullName>
    </submittedName>
</protein>
<dbReference type="InterPro" id="IPR000847">
    <property type="entry name" value="LysR_HTH_N"/>
</dbReference>
<evidence type="ECO:0000256" key="3">
    <source>
        <dbReference type="ARBA" id="ARBA00023125"/>
    </source>
</evidence>
<proteinExistence type="inferred from homology"/>
<dbReference type="GO" id="GO:0043565">
    <property type="term" value="F:sequence-specific DNA binding"/>
    <property type="evidence" value="ECO:0007669"/>
    <property type="project" value="TreeGrafter"/>
</dbReference>
<name>A0A6B3NZC8_9PSED</name>
<organism evidence="7 9">
    <name type="scientific">Pseudomonas brassicae</name>
    <dbReference type="NCBI Taxonomy" id="2708063"/>
    <lineage>
        <taxon>Bacteria</taxon>
        <taxon>Pseudomonadati</taxon>
        <taxon>Pseudomonadota</taxon>
        <taxon>Gammaproteobacteria</taxon>
        <taxon>Pseudomonadales</taxon>
        <taxon>Pseudomonadaceae</taxon>
        <taxon>Pseudomonas</taxon>
    </lineage>
</organism>
<keyword evidence="4" id="KW-0804">Transcription</keyword>
<dbReference type="RefSeq" id="WP_163946427.1">
    <property type="nucleotide sequence ID" value="NZ_JAAHBU010000212.1"/>
</dbReference>
<dbReference type="EMBL" id="JAAHBV010000329">
    <property type="protein sequence ID" value="NER60982.1"/>
    <property type="molecule type" value="Genomic_DNA"/>
</dbReference>
<dbReference type="Gene3D" id="1.10.10.10">
    <property type="entry name" value="Winged helix-like DNA-binding domain superfamily/Winged helix DNA-binding domain"/>
    <property type="match status" value="1"/>
</dbReference>
<evidence type="ECO:0000313" key="7">
    <source>
        <dbReference type="EMBL" id="NER64987.1"/>
    </source>
</evidence>
<reference evidence="8 9" key="1">
    <citation type="submission" date="2020-02" db="EMBL/GenBank/DDBJ databases">
        <title>Broccoli isolated Pseudomonas sp.</title>
        <authorList>
            <person name="Fujikawa T."/>
            <person name="Sawada H."/>
        </authorList>
    </citation>
    <scope>NUCLEOTIDE SEQUENCE [LARGE SCALE GENOMIC DNA]</scope>
    <source>
        <strain evidence="7 9">MAFF212427</strain>
        <strain evidence="6 8">MAFF212428</strain>
    </source>
</reference>
<dbReference type="EMBL" id="JAAHBU010000212">
    <property type="protein sequence ID" value="NER64987.1"/>
    <property type="molecule type" value="Genomic_DNA"/>
</dbReference>
<comment type="similarity">
    <text evidence="1">Belongs to the LysR transcriptional regulatory family.</text>
</comment>
<evidence type="ECO:0000313" key="8">
    <source>
        <dbReference type="Proteomes" id="UP000480410"/>
    </source>
</evidence>
<evidence type="ECO:0000259" key="5">
    <source>
        <dbReference type="PROSITE" id="PS50931"/>
    </source>
</evidence>
<evidence type="ECO:0000313" key="9">
    <source>
        <dbReference type="Proteomes" id="UP000482634"/>
    </source>
</evidence>
<dbReference type="FunFam" id="1.10.10.10:FF:000001">
    <property type="entry name" value="LysR family transcriptional regulator"/>
    <property type="match status" value="1"/>
</dbReference>
<keyword evidence="3" id="KW-0238">DNA-binding</keyword>
<evidence type="ECO:0000256" key="4">
    <source>
        <dbReference type="ARBA" id="ARBA00023163"/>
    </source>
</evidence>
<dbReference type="Proteomes" id="UP000480410">
    <property type="component" value="Unassembled WGS sequence"/>
</dbReference>
<dbReference type="InterPro" id="IPR058163">
    <property type="entry name" value="LysR-type_TF_proteobact-type"/>
</dbReference>
<dbReference type="InterPro" id="IPR036388">
    <property type="entry name" value="WH-like_DNA-bd_sf"/>
</dbReference>
<dbReference type="GO" id="GO:0003700">
    <property type="term" value="F:DNA-binding transcription factor activity"/>
    <property type="evidence" value="ECO:0007669"/>
    <property type="project" value="InterPro"/>
</dbReference>
<dbReference type="Gene3D" id="3.40.190.10">
    <property type="entry name" value="Periplasmic binding protein-like II"/>
    <property type="match status" value="2"/>
</dbReference>
<dbReference type="PRINTS" id="PR00039">
    <property type="entry name" value="HTHLYSR"/>
</dbReference>
<dbReference type="PROSITE" id="PS50931">
    <property type="entry name" value="HTH_LYSR"/>
    <property type="match status" value="1"/>
</dbReference>
<dbReference type="Pfam" id="PF00126">
    <property type="entry name" value="HTH_1"/>
    <property type="match status" value="1"/>
</dbReference>